<comment type="caution">
    <text evidence="6">The sequence shown here is derived from an EMBL/GenBank/DDBJ whole genome shotgun (WGS) entry which is preliminary data.</text>
</comment>
<gene>
    <name evidence="6" type="ORF">AB8O55_09265</name>
</gene>
<organism evidence="6 7">
    <name type="scientific">Saccharopolyspora cebuensis</name>
    <dbReference type="NCBI Taxonomy" id="418759"/>
    <lineage>
        <taxon>Bacteria</taxon>
        <taxon>Bacillati</taxon>
        <taxon>Actinomycetota</taxon>
        <taxon>Actinomycetes</taxon>
        <taxon>Pseudonocardiales</taxon>
        <taxon>Pseudonocardiaceae</taxon>
        <taxon>Saccharopolyspora</taxon>
    </lineage>
</organism>
<dbReference type="PROSITE" id="PS50977">
    <property type="entry name" value="HTH_TETR_2"/>
    <property type="match status" value="1"/>
</dbReference>
<feature type="DNA-binding region" description="H-T-H motif" evidence="4">
    <location>
        <begin position="35"/>
        <end position="54"/>
    </location>
</feature>
<sequence length="190" mass="20844">MSSAERALETATRARTRRAILDAAVTVLSQDPTASLGDIAAAAGVGRTTLHRYFPERSALQHDLGSDALERIDDAAERAHLARGSAPEALGRLCQELFELGDLLMLIFSDPQFTQSAAWTEYTASDRAIIELVESGHRDGTVDPELPPEWVQNLLWSLLYSAWQHASTEHVTKHQALSLCLRTLRKSIAA</sequence>
<dbReference type="Proteomes" id="UP001564626">
    <property type="component" value="Unassembled WGS sequence"/>
</dbReference>
<proteinExistence type="predicted"/>
<evidence type="ECO:0000313" key="6">
    <source>
        <dbReference type="EMBL" id="MEY8039584.1"/>
    </source>
</evidence>
<evidence type="ECO:0000256" key="3">
    <source>
        <dbReference type="ARBA" id="ARBA00023163"/>
    </source>
</evidence>
<evidence type="ECO:0000313" key="7">
    <source>
        <dbReference type="Proteomes" id="UP001564626"/>
    </source>
</evidence>
<dbReference type="PANTHER" id="PTHR30055:SF234">
    <property type="entry name" value="HTH-TYPE TRANSCRIPTIONAL REGULATOR BETI"/>
    <property type="match status" value="1"/>
</dbReference>
<feature type="domain" description="HTH tetR-type" evidence="5">
    <location>
        <begin position="14"/>
        <end position="72"/>
    </location>
</feature>
<keyword evidence="2 4" id="KW-0238">DNA-binding</keyword>
<dbReference type="InterPro" id="IPR009057">
    <property type="entry name" value="Homeodomain-like_sf"/>
</dbReference>
<protein>
    <submittedName>
        <fullName evidence="6">TetR/AcrR family transcriptional regulator</fullName>
    </submittedName>
</protein>
<reference evidence="6 7" key="1">
    <citation type="submission" date="2024-08" db="EMBL/GenBank/DDBJ databases">
        <title>Genome mining of Saccharopolyspora cebuensis PGLac3 from Nigerian medicinal plant.</title>
        <authorList>
            <person name="Ezeobiora C.E."/>
            <person name="Igbokwe N.H."/>
            <person name="Amin D.H."/>
            <person name="Mendie U.E."/>
        </authorList>
    </citation>
    <scope>NUCLEOTIDE SEQUENCE [LARGE SCALE GENOMIC DNA]</scope>
    <source>
        <strain evidence="6 7">PGLac3</strain>
    </source>
</reference>
<keyword evidence="7" id="KW-1185">Reference proteome</keyword>
<dbReference type="Gene3D" id="1.10.357.10">
    <property type="entry name" value="Tetracycline Repressor, domain 2"/>
    <property type="match status" value="1"/>
</dbReference>
<dbReference type="InterPro" id="IPR050109">
    <property type="entry name" value="HTH-type_TetR-like_transc_reg"/>
</dbReference>
<evidence type="ECO:0000256" key="4">
    <source>
        <dbReference type="PROSITE-ProRule" id="PRU00335"/>
    </source>
</evidence>
<keyword evidence="1" id="KW-0805">Transcription regulation</keyword>
<dbReference type="InterPro" id="IPR036271">
    <property type="entry name" value="Tet_transcr_reg_TetR-rel_C_sf"/>
</dbReference>
<dbReference type="SUPFAM" id="SSF48498">
    <property type="entry name" value="Tetracyclin repressor-like, C-terminal domain"/>
    <property type="match status" value="1"/>
</dbReference>
<dbReference type="SUPFAM" id="SSF46689">
    <property type="entry name" value="Homeodomain-like"/>
    <property type="match status" value="1"/>
</dbReference>
<evidence type="ECO:0000259" key="5">
    <source>
        <dbReference type="PROSITE" id="PS50977"/>
    </source>
</evidence>
<dbReference type="RefSeq" id="WP_345359476.1">
    <property type="nucleotide sequence ID" value="NZ_BAABII010000004.1"/>
</dbReference>
<dbReference type="Pfam" id="PF00440">
    <property type="entry name" value="TetR_N"/>
    <property type="match status" value="1"/>
</dbReference>
<dbReference type="EMBL" id="JBGEHV010000012">
    <property type="protein sequence ID" value="MEY8039584.1"/>
    <property type="molecule type" value="Genomic_DNA"/>
</dbReference>
<dbReference type="InterPro" id="IPR001647">
    <property type="entry name" value="HTH_TetR"/>
</dbReference>
<name>A0ABV4CFP0_9PSEU</name>
<evidence type="ECO:0000256" key="1">
    <source>
        <dbReference type="ARBA" id="ARBA00023015"/>
    </source>
</evidence>
<keyword evidence="3" id="KW-0804">Transcription</keyword>
<dbReference type="PANTHER" id="PTHR30055">
    <property type="entry name" value="HTH-TYPE TRANSCRIPTIONAL REGULATOR RUTR"/>
    <property type="match status" value="1"/>
</dbReference>
<accession>A0ABV4CFP0</accession>
<evidence type="ECO:0000256" key="2">
    <source>
        <dbReference type="ARBA" id="ARBA00023125"/>
    </source>
</evidence>